<organism evidence="2 3">
    <name type="scientific">Pelodictyon phaeoclathratiforme (strain DSM 5477 / BU-1)</name>
    <dbReference type="NCBI Taxonomy" id="324925"/>
    <lineage>
        <taxon>Bacteria</taxon>
        <taxon>Pseudomonadati</taxon>
        <taxon>Chlorobiota</taxon>
        <taxon>Chlorobiia</taxon>
        <taxon>Chlorobiales</taxon>
        <taxon>Chlorobiaceae</taxon>
        <taxon>Chlorobium/Pelodictyon group</taxon>
        <taxon>Pelodictyon</taxon>
    </lineage>
</organism>
<accession>B4SG20</accession>
<keyword evidence="3" id="KW-1185">Reference proteome</keyword>
<gene>
    <name evidence="2" type="ordered locus">Ppha_1049</name>
</gene>
<sequence>MTTTEKIYRTMQELPEPMRHEVLDFAEFFKQKKSTDTPGSGNLAKRIQEHFKGLNAEDIVIPSRQFPRTLPQVED</sequence>
<dbReference type="KEGG" id="pph:Ppha_1049"/>
<dbReference type="RefSeq" id="WP_012507825.1">
    <property type="nucleotide sequence ID" value="NC_011060.1"/>
</dbReference>
<dbReference type="EMBL" id="CP001110">
    <property type="protein sequence ID" value="ACF43331.1"/>
    <property type="molecule type" value="Genomic_DNA"/>
</dbReference>
<dbReference type="AlphaFoldDB" id="B4SG20"/>
<dbReference type="STRING" id="324925.Ppha_1049"/>
<reference evidence="2 3" key="1">
    <citation type="submission" date="2008-06" db="EMBL/GenBank/DDBJ databases">
        <title>Complete sequence of Pelodictyon phaeoclathratiforme BU-1.</title>
        <authorList>
            <consortium name="US DOE Joint Genome Institute"/>
            <person name="Lucas S."/>
            <person name="Copeland A."/>
            <person name="Lapidus A."/>
            <person name="Glavina del Rio T."/>
            <person name="Dalin E."/>
            <person name="Tice H."/>
            <person name="Bruce D."/>
            <person name="Goodwin L."/>
            <person name="Pitluck S."/>
            <person name="Schmutz J."/>
            <person name="Larimer F."/>
            <person name="Land M."/>
            <person name="Hauser L."/>
            <person name="Kyrpides N."/>
            <person name="Mikhailova N."/>
            <person name="Liu Z."/>
            <person name="Li T."/>
            <person name="Zhao F."/>
            <person name="Overmann J."/>
            <person name="Bryant D.A."/>
            <person name="Richardson P."/>
        </authorList>
    </citation>
    <scope>NUCLEOTIDE SEQUENCE [LARGE SCALE GENOMIC DNA]</scope>
    <source>
        <strain evidence="3">DSM 5477 / BU-1</strain>
    </source>
</reference>
<dbReference type="Proteomes" id="UP000002724">
    <property type="component" value="Chromosome"/>
</dbReference>
<dbReference type="Pfam" id="PF10047">
    <property type="entry name" value="DUF2281"/>
    <property type="match status" value="1"/>
</dbReference>
<evidence type="ECO:0000313" key="2">
    <source>
        <dbReference type="EMBL" id="ACF43331.1"/>
    </source>
</evidence>
<evidence type="ECO:0000313" key="3">
    <source>
        <dbReference type="Proteomes" id="UP000002724"/>
    </source>
</evidence>
<proteinExistence type="predicted"/>
<dbReference type="HOGENOM" id="CLU_2667834_0_0_10"/>
<name>B4SG20_PELPB</name>
<dbReference type="InterPro" id="IPR018739">
    <property type="entry name" value="DUF2281"/>
</dbReference>
<protein>
    <recommendedName>
        <fullName evidence="1">DUF2281 domain-containing protein</fullName>
    </recommendedName>
</protein>
<feature type="domain" description="DUF2281" evidence="1">
    <location>
        <begin position="6"/>
        <end position="43"/>
    </location>
</feature>
<dbReference type="OrthoDB" id="9182357at2"/>
<evidence type="ECO:0000259" key="1">
    <source>
        <dbReference type="Pfam" id="PF10047"/>
    </source>
</evidence>